<evidence type="ECO:0000313" key="2">
    <source>
        <dbReference type="Proteomes" id="UP001231189"/>
    </source>
</evidence>
<protein>
    <submittedName>
        <fullName evidence="1">Uncharacterized protein</fullName>
    </submittedName>
</protein>
<accession>A0AAD8QLM3</accession>
<dbReference type="InterPro" id="IPR050592">
    <property type="entry name" value="GDSL_lipolytic_enzyme"/>
</dbReference>
<name>A0AAD8QLM3_LOLMU</name>
<dbReference type="Gene3D" id="3.40.50.1110">
    <property type="entry name" value="SGNH hydrolase"/>
    <property type="match status" value="1"/>
</dbReference>
<organism evidence="1 2">
    <name type="scientific">Lolium multiflorum</name>
    <name type="common">Italian ryegrass</name>
    <name type="synonym">Lolium perenne subsp. multiflorum</name>
    <dbReference type="NCBI Taxonomy" id="4521"/>
    <lineage>
        <taxon>Eukaryota</taxon>
        <taxon>Viridiplantae</taxon>
        <taxon>Streptophyta</taxon>
        <taxon>Embryophyta</taxon>
        <taxon>Tracheophyta</taxon>
        <taxon>Spermatophyta</taxon>
        <taxon>Magnoliopsida</taxon>
        <taxon>Liliopsida</taxon>
        <taxon>Poales</taxon>
        <taxon>Poaceae</taxon>
        <taxon>BOP clade</taxon>
        <taxon>Pooideae</taxon>
        <taxon>Poodae</taxon>
        <taxon>Poeae</taxon>
        <taxon>Poeae Chloroplast Group 2 (Poeae type)</taxon>
        <taxon>Loliodinae</taxon>
        <taxon>Loliinae</taxon>
        <taxon>Lolium</taxon>
    </lineage>
</organism>
<comment type="caution">
    <text evidence="1">The sequence shown here is derived from an EMBL/GenBank/DDBJ whole genome shotgun (WGS) entry which is preliminary data.</text>
</comment>
<sequence>MAPQEGWVQWLPFCISQPPGVRTEPSPRANFASAGSGYYDPTSFMLHGISLSQQLDYFKEYTSKLAVVAGSSRARSIVSNSLYIISAGSTDFGLNYINPLLFKTETADQFSAHLIGIFNNTVTVSRPNPN</sequence>
<gene>
    <name evidence="1" type="ORF">QYE76_027897</name>
</gene>
<dbReference type="EMBL" id="JAUUTY010000007">
    <property type="protein sequence ID" value="KAK1604224.1"/>
    <property type="molecule type" value="Genomic_DNA"/>
</dbReference>
<keyword evidence="2" id="KW-1185">Reference proteome</keyword>
<dbReference type="InterPro" id="IPR036514">
    <property type="entry name" value="SGNH_hydro_sf"/>
</dbReference>
<dbReference type="PANTHER" id="PTHR45642:SF60">
    <property type="entry name" value="GDSL ESTERASE_LIPASE"/>
    <property type="match status" value="1"/>
</dbReference>
<dbReference type="PANTHER" id="PTHR45642">
    <property type="entry name" value="GDSL ESTERASE/LIPASE EXL3"/>
    <property type="match status" value="1"/>
</dbReference>
<dbReference type="AlphaFoldDB" id="A0AAD8QLM3"/>
<proteinExistence type="predicted"/>
<evidence type="ECO:0000313" key="1">
    <source>
        <dbReference type="EMBL" id="KAK1604224.1"/>
    </source>
</evidence>
<reference evidence="1" key="1">
    <citation type="submission" date="2023-07" db="EMBL/GenBank/DDBJ databases">
        <title>A chromosome-level genome assembly of Lolium multiflorum.</title>
        <authorList>
            <person name="Chen Y."/>
            <person name="Copetti D."/>
            <person name="Kolliker R."/>
            <person name="Studer B."/>
        </authorList>
    </citation>
    <scope>NUCLEOTIDE SEQUENCE</scope>
    <source>
        <strain evidence="1">02402/16</strain>
        <tissue evidence="1">Leaf</tissue>
    </source>
</reference>
<dbReference type="GO" id="GO:0048046">
    <property type="term" value="C:apoplast"/>
    <property type="evidence" value="ECO:0007669"/>
    <property type="project" value="TreeGrafter"/>
</dbReference>
<dbReference type="Proteomes" id="UP001231189">
    <property type="component" value="Unassembled WGS sequence"/>
</dbReference>